<dbReference type="EMBL" id="KZ679011">
    <property type="protein sequence ID" value="PSS18416.1"/>
    <property type="molecule type" value="Genomic_DNA"/>
</dbReference>
<protein>
    <recommendedName>
        <fullName evidence="4">AGA1 A-agglutinin anchor subunit</fullName>
    </recommendedName>
</protein>
<dbReference type="STRING" id="857342.A0A2T3B1H9"/>
<dbReference type="Proteomes" id="UP000241818">
    <property type="component" value="Unassembled WGS sequence"/>
</dbReference>
<feature type="region of interest" description="Disordered" evidence="1">
    <location>
        <begin position="1"/>
        <end position="193"/>
    </location>
</feature>
<evidence type="ECO:0000313" key="3">
    <source>
        <dbReference type="Proteomes" id="UP000241818"/>
    </source>
</evidence>
<accession>A0A2T3B1H9</accession>
<reference evidence="2 3" key="1">
    <citation type="journal article" date="2018" name="New Phytol.">
        <title>Comparative genomics and transcriptomics depict ericoid mycorrhizal fungi as versatile saprotrophs and plant mutualists.</title>
        <authorList>
            <person name="Martino E."/>
            <person name="Morin E."/>
            <person name="Grelet G.A."/>
            <person name="Kuo A."/>
            <person name="Kohler A."/>
            <person name="Daghino S."/>
            <person name="Barry K.W."/>
            <person name="Cichocki N."/>
            <person name="Clum A."/>
            <person name="Dockter R.B."/>
            <person name="Hainaut M."/>
            <person name="Kuo R.C."/>
            <person name="LaButti K."/>
            <person name="Lindahl B.D."/>
            <person name="Lindquist E.A."/>
            <person name="Lipzen A."/>
            <person name="Khouja H.R."/>
            <person name="Magnuson J."/>
            <person name="Murat C."/>
            <person name="Ohm R.A."/>
            <person name="Singer S.W."/>
            <person name="Spatafora J.W."/>
            <person name="Wang M."/>
            <person name="Veneault-Fourrey C."/>
            <person name="Henrissat B."/>
            <person name="Grigoriev I.V."/>
            <person name="Martin F.M."/>
            <person name="Perotto S."/>
        </authorList>
    </citation>
    <scope>NUCLEOTIDE SEQUENCE [LARGE SCALE GENOMIC DNA]</scope>
    <source>
        <strain evidence="2 3">ATCC 22711</strain>
    </source>
</reference>
<feature type="compositionally biased region" description="Low complexity" evidence="1">
    <location>
        <begin position="155"/>
        <end position="166"/>
    </location>
</feature>
<keyword evidence="3" id="KW-1185">Reference proteome</keyword>
<feature type="compositionally biased region" description="Polar residues" evidence="1">
    <location>
        <begin position="99"/>
        <end position="118"/>
    </location>
</feature>
<dbReference type="OrthoDB" id="5429993at2759"/>
<dbReference type="RefSeq" id="XP_024720768.1">
    <property type="nucleotide sequence ID" value="XM_024866648.1"/>
</dbReference>
<organism evidence="2 3">
    <name type="scientific">Amorphotheca resinae ATCC 22711</name>
    <dbReference type="NCBI Taxonomy" id="857342"/>
    <lineage>
        <taxon>Eukaryota</taxon>
        <taxon>Fungi</taxon>
        <taxon>Dikarya</taxon>
        <taxon>Ascomycota</taxon>
        <taxon>Pezizomycotina</taxon>
        <taxon>Leotiomycetes</taxon>
        <taxon>Helotiales</taxon>
        <taxon>Amorphothecaceae</taxon>
        <taxon>Amorphotheca</taxon>
    </lineage>
</organism>
<evidence type="ECO:0008006" key="4">
    <source>
        <dbReference type="Google" id="ProtNLM"/>
    </source>
</evidence>
<gene>
    <name evidence="2" type="ORF">M430DRAFT_34965</name>
</gene>
<evidence type="ECO:0000313" key="2">
    <source>
        <dbReference type="EMBL" id="PSS18416.1"/>
    </source>
</evidence>
<evidence type="ECO:0000256" key="1">
    <source>
        <dbReference type="SAM" id="MobiDB-lite"/>
    </source>
</evidence>
<feature type="compositionally biased region" description="Polar residues" evidence="1">
    <location>
        <begin position="56"/>
        <end position="74"/>
    </location>
</feature>
<feature type="region of interest" description="Disordered" evidence="1">
    <location>
        <begin position="447"/>
        <end position="466"/>
    </location>
</feature>
<name>A0A2T3B1H9_AMORE</name>
<sequence>MSNVPPRTRSLRKPAETSTRLGPISTDKNSTRLPEPRSKTDRNSPSSPSRLPIKPSTRNVSSATTRPPSSTGSIASLSSNASSLRPPAARANIGKRTTGGLQRTASTRPPSTSQSTDPVKQDRSRPPITTSRHLRYPSAGSGSAGPQAPSHARAKSSSAAVTASTTLRPPTRGSAEETAPRPAPAGSQPKRPAFSTLQQHFSPAKNLAPKPHPAAFLAPPSPSKLPSNIAISAETAKLQNELLQLHLLHRDAARVEKEWRASAKRKLGTRFQSVVDRNEALIDLEVEEMGKINAAALQKWRDSGAPGWGLEEKIQVIDEVVGGVWNLGEAGGKHARLVRKFERWLGKCQDVLEARVQGDGIEDEDPVFLEPLDAGWKDDCLVLGRKLETWRDQLRDLGTPDSGSSLAAVVDGCRRLLRGMLMELSVMAQVERDAMNMELEWIKSMNNDVSDDDQDTPTAGAIWRSQ</sequence>
<dbReference type="GeneID" id="36574729"/>
<dbReference type="AlphaFoldDB" id="A0A2T3B1H9"/>
<proteinExistence type="predicted"/>
<feature type="compositionally biased region" description="Low complexity" evidence="1">
    <location>
        <begin position="75"/>
        <end position="92"/>
    </location>
</feature>
<feature type="compositionally biased region" description="Polar residues" evidence="1">
    <location>
        <begin position="16"/>
        <end position="32"/>
    </location>
</feature>
<dbReference type="InParanoid" id="A0A2T3B1H9"/>